<keyword evidence="6 7" id="KW-0998">Cell outer membrane</keyword>
<accession>A0A9X3BIZ8</accession>
<evidence type="ECO:0000256" key="8">
    <source>
        <dbReference type="SAM" id="MobiDB-lite"/>
    </source>
</evidence>
<proteinExistence type="inferred from homology"/>
<dbReference type="InterPro" id="IPR039426">
    <property type="entry name" value="TonB-dep_rcpt-like"/>
</dbReference>
<name>A0A9X3BIZ8_9BACT</name>
<dbReference type="Pfam" id="PF07715">
    <property type="entry name" value="Plug"/>
    <property type="match status" value="1"/>
</dbReference>
<dbReference type="InterPro" id="IPR023997">
    <property type="entry name" value="TonB-dep_OMP_SusC/RagA_CS"/>
</dbReference>
<evidence type="ECO:0000256" key="1">
    <source>
        <dbReference type="ARBA" id="ARBA00004571"/>
    </source>
</evidence>
<dbReference type="InterPro" id="IPR008969">
    <property type="entry name" value="CarboxyPept-like_regulatory"/>
</dbReference>
<dbReference type="InterPro" id="IPR012910">
    <property type="entry name" value="Plug_dom"/>
</dbReference>
<keyword evidence="10" id="KW-0675">Receptor</keyword>
<comment type="subcellular location">
    <subcellularLocation>
        <location evidence="1 7">Cell outer membrane</location>
        <topology evidence="1 7">Multi-pass membrane protein</topology>
    </subcellularLocation>
</comment>
<evidence type="ECO:0000256" key="3">
    <source>
        <dbReference type="ARBA" id="ARBA00022452"/>
    </source>
</evidence>
<gene>
    <name evidence="10" type="ORF">OCK74_16335</name>
</gene>
<dbReference type="InterPro" id="IPR023996">
    <property type="entry name" value="TonB-dep_OMP_SusC/RagA"/>
</dbReference>
<dbReference type="GO" id="GO:0009279">
    <property type="term" value="C:cell outer membrane"/>
    <property type="evidence" value="ECO:0007669"/>
    <property type="project" value="UniProtKB-SubCell"/>
</dbReference>
<keyword evidence="5 7" id="KW-0472">Membrane</keyword>
<evidence type="ECO:0000313" key="10">
    <source>
        <dbReference type="EMBL" id="MCU7550688.1"/>
    </source>
</evidence>
<dbReference type="Gene3D" id="2.60.40.1120">
    <property type="entry name" value="Carboxypeptidase-like, regulatory domain"/>
    <property type="match status" value="1"/>
</dbReference>
<evidence type="ECO:0000256" key="7">
    <source>
        <dbReference type="PROSITE-ProRule" id="PRU01360"/>
    </source>
</evidence>
<dbReference type="Proteomes" id="UP001155483">
    <property type="component" value="Unassembled WGS sequence"/>
</dbReference>
<comment type="similarity">
    <text evidence="7">Belongs to the TonB-dependent receptor family.</text>
</comment>
<evidence type="ECO:0000256" key="6">
    <source>
        <dbReference type="ARBA" id="ARBA00023237"/>
    </source>
</evidence>
<comment type="caution">
    <text evidence="10">The sequence shown here is derived from an EMBL/GenBank/DDBJ whole genome shotgun (WGS) entry which is preliminary data.</text>
</comment>
<dbReference type="Pfam" id="PF13715">
    <property type="entry name" value="CarbopepD_reg_2"/>
    <property type="match status" value="1"/>
</dbReference>
<feature type="region of interest" description="Disordered" evidence="8">
    <location>
        <begin position="539"/>
        <end position="568"/>
    </location>
</feature>
<evidence type="ECO:0000259" key="9">
    <source>
        <dbReference type="Pfam" id="PF07715"/>
    </source>
</evidence>
<dbReference type="SUPFAM" id="SSF49464">
    <property type="entry name" value="Carboxypeptidase regulatory domain-like"/>
    <property type="match status" value="1"/>
</dbReference>
<dbReference type="RefSeq" id="WP_279298127.1">
    <property type="nucleotide sequence ID" value="NZ_JAOTIF010000014.1"/>
</dbReference>
<evidence type="ECO:0000256" key="2">
    <source>
        <dbReference type="ARBA" id="ARBA00022448"/>
    </source>
</evidence>
<feature type="domain" description="TonB-dependent receptor plug" evidence="9">
    <location>
        <begin position="134"/>
        <end position="239"/>
    </location>
</feature>
<dbReference type="EMBL" id="JAOTIF010000014">
    <property type="protein sequence ID" value="MCU7550688.1"/>
    <property type="molecule type" value="Genomic_DNA"/>
</dbReference>
<evidence type="ECO:0000256" key="4">
    <source>
        <dbReference type="ARBA" id="ARBA00022692"/>
    </source>
</evidence>
<keyword evidence="11" id="KW-1185">Reference proteome</keyword>
<keyword evidence="2 7" id="KW-0813">Transport</keyword>
<keyword evidence="3 7" id="KW-1134">Transmembrane beta strand</keyword>
<evidence type="ECO:0000313" key="11">
    <source>
        <dbReference type="Proteomes" id="UP001155483"/>
    </source>
</evidence>
<dbReference type="NCBIfam" id="TIGR04057">
    <property type="entry name" value="SusC_RagA_signa"/>
    <property type="match status" value="1"/>
</dbReference>
<dbReference type="Gene3D" id="2.40.170.20">
    <property type="entry name" value="TonB-dependent receptor, beta-barrel domain"/>
    <property type="match status" value="1"/>
</dbReference>
<dbReference type="Gene3D" id="2.170.130.10">
    <property type="entry name" value="TonB-dependent receptor, plug domain"/>
    <property type="match status" value="1"/>
</dbReference>
<dbReference type="InterPro" id="IPR036942">
    <property type="entry name" value="Beta-barrel_TonB_sf"/>
</dbReference>
<dbReference type="PROSITE" id="PS52016">
    <property type="entry name" value="TONB_DEPENDENT_REC_3"/>
    <property type="match status" value="1"/>
</dbReference>
<reference evidence="10" key="2">
    <citation type="submission" date="2023-04" db="EMBL/GenBank/DDBJ databases">
        <title>Paracnuella aquatica gen. nov., sp. nov., a member of the family Chitinophagaceae isolated from a hot spring.</title>
        <authorList>
            <person name="Wang C."/>
        </authorList>
    </citation>
    <scope>NUCLEOTIDE SEQUENCE</scope>
    <source>
        <strain evidence="10">LB-8</strain>
    </source>
</reference>
<dbReference type="InterPro" id="IPR037066">
    <property type="entry name" value="Plug_dom_sf"/>
</dbReference>
<organism evidence="10 11">
    <name type="scientific">Paraflavisolibacter caeni</name>
    <dbReference type="NCBI Taxonomy" id="2982496"/>
    <lineage>
        <taxon>Bacteria</taxon>
        <taxon>Pseudomonadati</taxon>
        <taxon>Bacteroidota</taxon>
        <taxon>Chitinophagia</taxon>
        <taxon>Chitinophagales</taxon>
        <taxon>Chitinophagaceae</taxon>
        <taxon>Paraflavisolibacter</taxon>
    </lineage>
</organism>
<protein>
    <submittedName>
        <fullName evidence="10">TonB-dependent receptor</fullName>
    </submittedName>
</protein>
<sequence length="1026" mass="112434">MTLKPRALPIFRLWKKKANIFMYLLLLILFTISQTAAAGYFQTRRITGRVMSPKNEAVNGASVYVKGTGNGTVTDSSGNFTLNVPANATLAISHVSFQTKDVPVGDQTDLTITMQPGQNVLEGIVVTGYGSQRRKDVTGSVASVSGAEIAKLPVQTPTQAIQGRVAGVQVITSGQPNTLPTVRVRGTGTMLGGVNPLYVVDGVITDDIRNINSADIVSMDILKDASATAIYGMRAANGVMIITTRKGRGKLTINYDMNIGLREATDLVDMAGPNQYVGYVNEASRYYGSGDNLVDPSVLDGTSTDWFDEILRKGFYQNHNIALSGSSDKISYFFSVGYLQEQGIVVTNKFNRFTVRTNNEYKFTKNLKLSTLFSYSRADSRDVNFAGAFNNAYRTVPYLPAIKDGKYGNTSAAGNVGNPLLDLDKTSNSGLENRIQGTTMIDYNPVSWLALRSSLGIDLTFFQRNEYLYKYLNTGPENVFIVPGGNQVRPNSQLNVTDDDRTRWVWDNTATITKKFDLHSVTFLAGITTEKLRFSSNVSGRQGVPANSNQWYLSTGDPSTQTNSSSADKFSRNSFISRLNYGYDSRLLLTATFRADGTSKFPEGSRWGYFPSVGLGWNIAQEKFMQDQKTFTSLKLRGSWGQVGNDQIPSSEFLRVATIGQPYFFNNQQALTLSLDKLVDEGLTWEVTNEFDIGVDASFLNNKLTGTLDFYDKRTKDALVIASVPAVLGDPNNEYYTNAATIQNKGVELGVNWSDDINKDWSYNVNGNIAFNKNEVLELNQGIPLPRGSVGGQGTTTLTDVGEPVGSFYLWQVDGLFQSDAEAAASGQTGARAGDLKYRDLNGDKKIDAKDRQFSGSYQPKVLYGINGGVDYKTFDLSINTYGTTGGKIYNAKKEARGDARDNIESHVARNRWTVDNPNTDVPRANLTELPTSTYFLEDGGFFRINNLTLGYKLPDDIVSKLKLSNLRAFVTIQNLVTFTGYSGFTPEIIPKSEAGSDPAGTLAAGIEQGVYPTVRTWAFGLNVSF</sequence>
<dbReference type="SUPFAM" id="SSF56935">
    <property type="entry name" value="Porins"/>
    <property type="match status" value="1"/>
</dbReference>
<reference evidence="10" key="1">
    <citation type="submission" date="2022-09" db="EMBL/GenBank/DDBJ databases">
        <authorList>
            <person name="Yuan C."/>
            <person name="Ke Z."/>
        </authorList>
    </citation>
    <scope>NUCLEOTIDE SEQUENCE</scope>
    <source>
        <strain evidence="10">LB-8</strain>
    </source>
</reference>
<evidence type="ECO:0000256" key="5">
    <source>
        <dbReference type="ARBA" id="ARBA00023136"/>
    </source>
</evidence>
<dbReference type="NCBIfam" id="TIGR04056">
    <property type="entry name" value="OMP_RagA_SusC"/>
    <property type="match status" value="1"/>
</dbReference>
<keyword evidence="4 7" id="KW-0812">Transmembrane</keyword>
<dbReference type="AlphaFoldDB" id="A0A9X3BIZ8"/>